<dbReference type="STRING" id="33978.A6M13_15300"/>
<keyword evidence="8" id="KW-1185">Reference proteome</keyword>
<dbReference type="PANTHER" id="PTHR21716:SF69">
    <property type="entry name" value="TRANSPORT PROTEIN YUBA-RELATED"/>
    <property type="match status" value="1"/>
</dbReference>
<keyword evidence="5 6" id="KW-0472">Membrane</keyword>
<protein>
    <submittedName>
        <fullName evidence="7">AI-2E family transporter</fullName>
    </submittedName>
</protein>
<reference evidence="7 8" key="1">
    <citation type="submission" date="2016-07" db="EMBL/GenBank/DDBJ databases">
        <title>Caryophanon tenue genome sequencing.</title>
        <authorList>
            <person name="Verma A."/>
            <person name="Pal Y."/>
            <person name="Krishnamurthi S."/>
        </authorList>
    </citation>
    <scope>NUCLEOTIDE SEQUENCE [LARGE SCALE GENOMIC DNA]</scope>
    <source>
        <strain evidence="7 8">DSM 14152</strain>
    </source>
</reference>
<dbReference type="GO" id="GO:0055085">
    <property type="term" value="P:transmembrane transport"/>
    <property type="evidence" value="ECO:0007669"/>
    <property type="project" value="TreeGrafter"/>
</dbReference>
<comment type="subcellular location">
    <subcellularLocation>
        <location evidence="1">Membrane</location>
        <topology evidence="1">Multi-pass membrane protein</topology>
    </subcellularLocation>
</comment>
<accession>A0A1C0YBI6</accession>
<dbReference type="GO" id="GO:0016020">
    <property type="term" value="C:membrane"/>
    <property type="evidence" value="ECO:0007669"/>
    <property type="project" value="UniProtKB-SubCell"/>
</dbReference>
<feature type="transmembrane region" description="Helical" evidence="6">
    <location>
        <begin position="267"/>
        <end position="287"/>
    </location>
</feature>
<dbReference type="EMBL" id="MASJ01000024">
    <property type="protein sequence ID" value="OCS84538.1"/>
    <property type="molecule type" value="Genomic_DNA"/>
</dbReference>
<evidence type="ECO:0000256" key="3">
    <source>
        <dbReference type="ARBA" id="ARBA00022692"/>
    </source>
</evidence>
<sequence>MTNKAWFQWGIGILLVILILKYAVEIKWLFDPIFVILSAVGMPLLIGGVLYYITVPIQRFVEKRGVPRWGSIVIILILLVGIGTALIFMVGDPVSEQVNNLVQAAPSIANEIQRAVDYVLANKSDFPPQLEEAIDTISNSIQDYAILFSSWLVSAITSIVSATFSLIIVPFFFIFMLKDHEKFAPFIYQFFSGKRRDWMKKTLEDIDETISNYVQGQMLVSLLLAILILIGYSIIGLEYTLILVILSFFMNMIPFLGPWLSFAPAVIVALIQDPTLVIWVAIINLVAQQLESNVITPNVMGQSLDLHPLTVITVILAAGSFGGFLAIIIAVPAYAVIKIIVRNLYEARRSIQETAKQEVS</sequence>
<keyword evidence="3 6" id="KW-0812">Transmembrane</keyword>
<evidence type="ECO:0000256" key="6">
    <source>
        <dbReference type="SAM" id="Phobius"/>
    </source>
</evidence>
<feature type="transmembrane region" description="Helical" evidence="6">
    <location>
        <begin position="151"/>
        <end position="177"/>
    </location>
</feature>
<evidence type="ECO:0000256" key="4">
    <source>
        <dbReference type="ARBA" id="ARBA00022989"/>
    </source>
</evidence>
<evidence type="ECO:0000313" key="7">
    <source>
        <dbReference type="EMBL" id="OCS84538.1"/>
    </source>
</evidence>
<dbReference type="OrthoDB" id="9793390at2"/>
<dbReference type="PANTHER" id="PTHR21716">
    <property type="entry name" value="TRANSMEMBRANE PROTEIN"/>
    <property type="match status" value="1"/>
</dbReference>
<dbReference type="RefSeq" id="WP_066546422.1">
    <property type="nucleotide sequence ID" value="NZ_MASJ01000024.1"/>
</dbReference>
<feature type="transmembrane region" description="Helical" evidence="6">
    <location>
        <begin position="218"/>
        <end position="235"/>
    </location>
</feature>
<feature type="transmembrane region" description="Helical" evidence="6">
    <location>
        <begin position="307"/>
        <end position="340"/>
    </location>
</feature>
<dbReference type="InterPro" id="IPR002549">
    <property type="entry name" value="AI-2E-like"/>
</dbReference>
<dbReference type="Proteomes" id="UP000093199">
    <property type="component" value="Unassembled WGS sequence"/>
</dbReference>
<gene>
    <name evidence="7" type="ORF">A6M13_15300</name>
</gene>
<proteinExistence type="inferred from homology"/>
<comment type="caution">
    <text evidence="7">The sequence shown here is derived from an EMBL/GenBank/DDBJ whole genome shotgun (WGS) entry which is preliminary data.</text>
</comment>
<evidence type="ECO:0000256" key="1">
    <source>
        <dbReference type="ARBA" id="ARBA00004141"/>
    </source>
</evidence>
<feature type="transmembrane region" description="Helical" evidence="6">
    <location>
        <begin position="33"/>
        <end position="57"/>
    </location>
</feature>
<feature type="transmembrane region" description="Helical" evidence="6">
    <location>
        <begin position="69"/>
        <end position="91"/>
    </location>
</feature>
<organism evidence="7 8">
    <name type="scientific">Caryophanon tenue</name>
    <dbReference type="NCBI Taxonomy" id="33978"/>
    <lineage>
        <taxon>Bacteria</taxon>
        <taxon>Bacillati</taxon>
        <taxon>Bacillota</taxon>
        <taxon>Bacilli</taxon>
        <taxon>Bacillales</taxon>
        <taxon>Caryophanaceae</taxon>
        <taxon>Caryophanon</taxon>
    </lineage>
</organism>
<evidence type="ECO:0000256" key="5">
    <source>
        <dbReference type="ARBA" id="ARBA00023136"/>
    </source>
</evidence>
<name>A0A1C0YBI6_9BACL</name>
<evidence type="ECO:0000313" key="8">
    <source>
        <dbReference type="Proteomes" id="UP000093199"/>
    </source>
</evidence>
<comment type="similarity">
    <text evidence="2">Belongs to the autoinducer-2 exporter (AI-2E) (TC 2.A.86) family.</text>
</comment>
<evidence type="ECO:0000256" key="2">
    <source>
        <dbReference type="ARBA" id="ARBA00009773"/>
    </source>
</evidence>
<keyword evidence="4 6" id="KW-1133">Transmembrane helix</keyword>
<dbReference type="Pfam" id="PF01594">
    <property type="entry name" value="AI-2E_transport"/>
    <property type="match status" value="1"/>
</dbReference>
<dbReference type="AlphaFoldDB" id="A0A1C0YBI6"/>